<dbReference type="EMBL" id="NSKD01000013">
    <property type="protein sequence ID" value="PAU76347.1"/>
    <property type="molecule type" value="Genomic_DNA"/>
</dbReference>
<evidence type="ECO:0000256" key="5">
    <source>
        <dbReference type="ARBA" id="ARBA00023274"/>
    </source>
</evidence>
<keyword evidence="4 6" id="KW-0689">Ribosomal protein</keyword>
<dbReference type="GO" id="GO:0002181">
    <property type="term" value="P:cytoplasmic translation"/>
    <property type="evidence" value="ECO:0007669"/>
    <property type="project" value="TreeGrafter"/>
</dbReference>
<evidence type="ECO:0000256" key="4">
    <source>
        <dbReference type="ARBA" id="ARBA00022980"/>
    </source>
</evidence>
<keyword evidence="3 6" id="KW-0694">RNA-binding</keyword>
<dbReference type="Gene3D" id="3.90.930.12">
    <property type="entry name" value="Ribosomal protein L6, alpha-beta domain"/>
    <property type="match status" value="2"/>
</dbReference>
<organism evidence="11 12">
    <name type="scientific">Halovibrio salipaludis</name>
    <dbReference type="NCBI Taxonomy" id="2032626"/>
    <lineage>
        <taxon>Bacteria</taxon>
        <taxon>Pseudomonadati</taxon>
        <taxon>Pseudomonadota</taxon>
        <taxon>Gammaproteobacteria</taxon>
        <taxon>Oceanospirillales</taxon>
        <taxon>Halomonadaceae</taxon>
        <taxon>Halovibrio</taxon>
    </lineage>
</organism>
<evidence type="ECO:0000256" key="9">
    <source>
        <dbReference type="SAM" id="MobiDB-lite"/>
    </source>
</evidence>
<dbReference type="FunFam" id="3.90.930.12:FF:000002">
    <property type="entry name" value="50S ribosomal protein L6"/>
    <property type="match status" value="1"/>
</dbReference>
<dbReference type="Pfam" id="PF00347">
    <property type="entry name" value="Ribosomal_L6"/>
    <property type="match status" value="2"/>
</dbReference>
<feature type="region of interest" description="Disordered" evidence="9">
    <location>
        <begin position="150"/>
        <end position="177"/>
    </location>
</feature>
<feature type="domain" description="Large ribosomal subunit protein uL6 alpha-beta" evidence="10">
    <location>
        <begin position="12"/>
        <end position="82"/>
    </location>
</feature>
<dbReference type="InterPro" id="IPR036789">
    <property type="entry name" value="Ribosomal_uL6-like_a/b-dom_sf"/>
</dbReference>
<dbReference type="PIRSF" id="PIRSF002162">
    <property type="entry name" value="Ribosomal_L6"/>
    <property type="match status" value="1"/>
</dbReference>
<dbReference type="GO" id="GO:0019843">
    <property type="term" value="F:rRNA binding"/>
    <property type="evidence" value="ECO:0007669"/>
    <property type="project" value="UniProtKB-UniRule"/>
</dbReference>
<dbReference type="InterPro" id="IPR000702">
    <property type="entry name" value="Ribosomal_uL6-like"/>
</dbReference>
<dbReference type="FunFam" id="3.90.930.12:FF:000001">
    <property type="entry name" value="50S ribosomal protein L6"/>
    <property type="match status" value="1"/>
</dbReference>
<accession>A0A2A2EVG9</accession>
<sequence>MSRVASNPVVLPSGVEVNFNGQDVEVKGAKGTLQHSIHPSVEVTQDDDKLRFAPRNNAKKSRALAGTTRALLNNMVVGVTNGFERKLEINGVGYRAQAQGDSVNLTLGFSHPVEYKLPEGVTAESPKPTELVLKGIDKQRVGQAAADIRAFRPPEPYKGKGVRYADETVRRKEAKKK</sequence>
<keyword evidence="2 6" id="KW-0699">rRNA-binding</keyword>
<proteinExistence type="inferred from homology"/>
<dbReference type="InterPro" id="IPR019906">
    <property type="entry name" value="Ribosomal_uL6_bac-type"/>
</dbReference>
<dbReference type="SUPFAM" id="SSF56053">
    <property type="entry name" value="Ribosomal protein L6"/>
    <property type="match status" value="2"/>
</dbReference>
<dbReference type="PANTHER" id="PTHR11655">
    <property type="entry name" value="60S/50S RIBOSOMAL PROTEIN L6/L9"/>
    <property type="match status" value="1"/>
</dbReference>
<comment type="subunit">
    <text evidence="6">Part of the 50S ribosomal subunit.</text>
</comment>
<reference evidence="11 12" key="1">
    <citation type="submission" date="2017-08" db="EMBL/GenBank/DDBJ databases">
        <title>Halovibrio sewagensis sp. nov., isolated from wastewater of high salinity.</title>
        <authorList>
            <person name="Dong X."/>
            <person name="Zhang G."/>
        </authorList>
    </citation>
    <scope>NUCLEOTIDE SEQUENCE [LARGE SCALE GENOMIC DNA]</scope>
    <source>
        <strain evidence="11 12">YL5-2</strain>
    </source>
</reference>
<dbReference type="AlphaFoldDB" id="A0A2A2EVG9"/>
<evidence type="ECO:0000256" key="1">
    <source>
        <dbReference type="ARBA" id="ARBA00009356"/>
    </source>
</evidence>
<dbReference type="Proteomes" id="UP000218896">
    <property type="component" value="Unassembled WGS sequence"/>
</dbReference>
<keyword evidence="5 6" id="KW-0687">Ribonucleoprotein</keyword>
<dbReference type="GO" id="GO:0022625">
    <property type="term" value="C:cytosolic large ribosomal subunit"/>
    <property type="evidence" value="ECO:0007669"/>
    <property type="project" value="UniProtKB-UniRule"/>
</dbReference>
<comment type="function">
    <text evidence="6 8">This protein binds to the 23S rRNA, and is important in its secondary structure. It is located near the subunit interface in the base of the L7/L12 stalk, and near the tRNA binding site of the peptidyltransferase center.</text>
</comment>
<evidence type="ECO:0000256" key="3">
    <source>
        <dbReference type="ARBA" id="ARBA00022884"/>
    </source>
</evidence>
<dbReference type="HAMAP" id="MF_01365_B">
    <property type="entry name" value="Ribosomal_uL6_B"/>
    <property type="match status" value="1"/>
</dbReference>
<evidence type="ECO:0000256" key="2">
    <source>
        <dbReference type="ARBA" id="ARBA00022730"/>
    </source>
</evidence>
<dbReference type="GO" id="GO:0003735">
    <property type="term" value="F:structural constituent of ribosome"/>
    <property type="evidence" value="ECO:0007669"/>
    <property type="project" value="UniProtKB-UniRule"/>
</dbReference>
<protein>
    <recommendedName>
        <fullName evidence="6">Large ribosomal subunit protein uL6</fullName>
    </recommendedName>
</protein>
<dbReference type="OrthoDB" id="9805007at2"/>
<dbReference type="InterPro" id="IPR020040">
    <property type="entry name" value="Ribosomal_uL6_a/b-dom"/>
</dbReference>
<dbReference type="PANTHER" id="PTHR11655:SF14">
    <property type="entry name" value="LARGE RIBOSOMAL SUBUNIT PROTEIN UL6M"/>
    <property type="match status" value="1"/>
</dbReference>
<dbReference type="InterPro" id="IPR002358">
    <property type="entry name" value="Ribosomal_uL6_CS"/>
</dbReference>
<evidence type="ECO:0000313" key="12">
    <source>
        <dbReference type="Proteomes" id="UP000218896"/>
    </source>
</evidence>
<dbReference type="PROSITE" id="PS00525">
    <property type="entry name" value="RIBOSOMAL_L6_1"/>
    <property type="match status" value="1"/>
</dbReference>
<gene>
    <name evidence="6" type="primary">rplF</name>
    <name evidence="11" type="ORF">CK501_16065</name>
</gene>
<evidence type="ECO:0000256" key="6">
    <source>
        <dbReference type="HAMAP-Rule" id="MF_01365"/>
    </source>
</evidence>
<dbReference type="NCBIfam" id="TIGR03654">
    <property type="entry name" value="L6_bact"/>
    <property type="match status" value="1"/>
</dbReference>
<dbReference type="PRINTS" id="PR00059">
    <property type="entry name" value="RIBOSOMALL6"/>
</dbReference>
<evidence type="ECO:0000256" key="7">
    <source>
        <dbReference type="RuleBase" id="RU003869"/>
    </source>
</evidence>
<evidence type="ECO:0000256" key="8">
    <source>
        <dbReference type="RuleBase" id="RU003870"/>
    </source>
</evidence>
<evidence type="ECO:0000313" key="11">
    <source>
        <dbReference type="EMBL" id="PAU76347.1"/>
    </source>
</evidence>
<evidence type="ECO:0000259" key="10">
    <source>
        <dbReference type="Pfam" id="PF00347"/>
    </source>
</evidence>
<name>A0A2A2EVG9_9GAMM</name>
<comment type="caution">
    <text evidence="11">The sequence shown here is derived from an EMBL/GenBank/DDBJ whole genome shotgun (WGS) entry which is preliminary data.</text>
</comment>
<feature type="domain" description="Large ribosomal subunit protein uL6 alpha-beta" evidence="10">
    <location>
        <begin position="91"/>
        <end position="164"/>
    </location>
</feature>
<dbReference type="RefSeq" id="WP_095618752.1">
    <property type="nucleotide sequence ID" value="NZ_NSKD01000013.1"/>
</dbReference>
<feature type="compositionally biased region" description="Basic and acidic residues" evidence="9">
    <location>
        <begin position="150"/>
        <end position="171"/>
    </location>
</feature>
<keyword evidence="12" id="KW-1185">Reference proteome</keyword>
<comment type="similarity">
    <text evidence="1 6 7">Belongs to the universal ribosomal protein uL6 family.</text>
</comment>